<dbReference type="CDD" id="cd04186">
    <property type="entry name" value="GT_2_like_c"/>
    <property type="match status" value="1"/>
</dbReference>
<accession>A0A926F2S0</accession>
<reference evidence="2" key="1">
    <citation type="submission" date="2020-08" db="EMBL/GenBank/DDBJ databases">
        <title>Genome public.</title>
        <authorList>
            <person name="Liu C."/>
            <person name="Sun Q."/>
        </authorList>
    </citation>
    <scope>NUCLEOTIDE SEQUENCE</scope>
    <source>
        <strain evidence="2">N12</strain>
    </source>
</reference>
<dbReference type="AlphaFoldDB" id="A0A926F2S0"/>
<keyword evidence="3" id="KW-1185">Reference proteome</keyword>
<evidence type="ECO:0000313" key="3">
    <source>
        <dbReference type="Proteomes" id="UP000651085"/>
    </source>
</evidence>
<dbReference type="InterPro" id="IPR029044">
    <property type="entry name" value="Nucleotide-diphossugar_trans"/>
</dbReference>
<protein>
    <submittedName>
        <fullName evidence="2">Glycosyltransferase family 2 protein</fullName>
    </submittedName>
</protein>
<organism evidence="2 3">
    <name type="scientific">Jilunia laotingensis</name>
    <dbReference type="NCBI Taxonomy" id="2763675"/>
    <lineage>
        <taxon>Bacteria</taxon>
        <taxon>Pseudomonadati</taxon>
        <taxon>Bacteroidota</taxon>
        <taxon>Bacteroidia</taxon>
        <taxon>Bacteroidales</taxon>
        <taxon>Bacteroidaceae</taxon>
        <taxon>Jilunia</taxon>
    </lineage>
</organism>
<dbReference type="PANTHER" id="PTHR43179:SF7">
    <property type="entry name" value="RHAMNOSYLTRANSFERASE WBBL"/>
    <property type="match status" value="1"/>
</dbReference>
<dbReference type="EMBL" id="JACRTF010000001">
    <property type="protein sequence ID" value="MBC8594633.1"/>
    <property type="molecule type" value="Genomic_DNA"/>
</dbReference>
<evidence type="ECO:0000313" key="2">
    <source>
        <dbReference type="EMBL" id="MBC8594633.1"/>
    </source>
</evidence>
<dbReference type="RefSeq" id="WP_262435724.1">
    <property type="nucleotide sequence ID" value="NZ_JACRTF010000001.1"/>
</dbReference>
<dbReference type="Proteomes" id="UP000651085">
    <property type="component" value="Unassembled WGS sequence"/>
</dbReference>
<evidence type="ECO:0000259" key="1">
    <source>
        <dbReference type="Pfam" id="PF00535"/>
    </source>
</evidence>
<dbReference type="PANTHER" id="PTHR43179">
    <property type="entry name" value="RHAMNOSYLTRANSFERASE WBBL"/>
    <property type="match status" value="1"/>
</dbReference>
<feature type="domain" description="Glycosyltransferase 2-like" evidence="1">
    <location>
        <begin position="5"/>
        <end position="180"/>
    </location>
</feature>
<sequence length="250" mass="28597">MKRLSIVIITWNQLAYLKACLQSLLPIMKRADVEVIVVDNGSQDGTSQYLTEKFPVIRLLSNSCNKGVAYARNRGLEITTGEKILILDNDTIVNESAISGMEAYLDGHPLVGLCTCKLVDSENRVQESFKPFPGLLVKVRNVLGFSGKNDRVIMDSNVPFEPVYVIGACQMVKREVLQRVGLLDEHIFYGPEDADFCLRIVSEGWKIVYLPQYTIVHHWRRATNRNLFSRLAWKHFCGLCYFYKKYKRIN</sequence>
<proteinExistence type="predicted"/>
<gene>
    <name evidence="2" type="ORF">H8744_15595</name>
</gene>
<comment type="caution">
    <text evidence="2">The sequence shown here is derived from an EMBL/GenBank/DDBJ whole genome shotgun (WGS) entry which is preliminary data.</text>
</comment>
<dbReference type="Pfam" id="PF00535">
    <property type="entry name" value="Glycos_transf_2"/>
    <property type="match status" value="1"/>
</dbReference>
<dbReference type="Gene3D" id="3.90.550.10">
    <property type="entry name" value="Spore Coat Polysaccharide Biosynthesis Protein SpsA, Chain A"/>
    <property type="match status" value="1"/>
</dbReference>
<dbReference type="SUPFAM" id="SSF53448">
    <property type="entry name" value="Nucleotide-diphospho-sugar transferases"/>
    <property type="match status" value="1"/>
</dbReference>
<dbReference type="InterPro" id="IPR001173">
    <property type="entry name" value="Glyco_trans_2-like"/>
</dbReference>
<name>A0A926F2S0_9BACT</name>